<dbReference type="AlphaFoldDB" id="A0A149UMC5"/>
<evidence type="ECO:0000256" key="1">
    <source>
        <dbReference type="ARBA" id="ARBA00006611"/>
    </source>
</evidence>
<protein>
    <submittedName>
        <fullName evidence="3">Conjugal transfer protein</fullName>
    </submittedName>
</protein>
<dbReference type="InterPro" id="IPR050921">
    <property type="entry name" value="T4SS_GSP_E_ATPase"/>
</dbReference>
<dbReference type="PATRIC" id="fig|178901.14.peg.574"/>
<comment type="caution">
    <text evidence="3">The sequence shown here is derived from an EMBL/GenBank/DDBJ whole genome shotgun (WGS) entry which is preliminary data.</text>
</comment>
<dbReference type="SUPFAM" id="SSF52540">
    <property type="entry name" value="P-loop containing nucleoside triphosphate hydrolases"/>
    <property type="match status" value="1"/>
</dbReference>
<evidence type="ECO:0000313" key="4">
    <source>
        <dbReference type="Proteomes" id="UP000075377"/>
    </source>
</evidence>
<dbReference type="PANTHER" id="PTHR30486:SF6">
    <property type="entry name" value="TYPE IV PILUS RETRACTATION ATPASE PILT"/>
    <property type="match status" value="1"/>
</dbReference>
<evidence type="ECO:0000313" key="3">
    <source>
        <dbReference type="EMBL" id="KXV69058.1"/>
    </source>
</evidence>
<dbReference type="PANTHER" id="PTHR30486">
    <property type="entry name" value="TWITCHING MOTILITY PROTEIN PILT"/>
    <property type="match status" value="1"/>
</dbReference>
<dbReference type="GO" id="GO:0016887">
    <property type="term" value="F:ATP hydrolysis activity"/>
    <property type="evidence" value="ECO:0007669"/>
    <property type="project" value="InterPro"/>
</dbReference>
<dbReference type="Gene3D" id="3.30.450.370">
    <property type="match status" value="1"/>
</dbReference>
<dbReference type="InterPro" id="IPR001482">
    <property type="entry name" value="T2SS/T4SS_dom"/>
</dbReference>
<proteinExistence type="inferred from homology"/>
<accession>A0A149UMC5</accession>
<name>A0A149UMC5_9PROT</name>
<evidence type="ECO:0000259" key="2">
    <source>
        <dbReference type="Pfam" id="PF00437"/>
    </source>
</evidence>
<sequence>MSSSNKATQDLMSHYGQCIHDLLNDKTITEICVDSYDYVYVERDGLLVDTDVKWESEAALVQYIKQIANSLGLIVNNENPLLDARLPGNARISATLRPVSVNGACMSIRPFPSVHRTMEDLLKQGAITQRALDIISLGLGNKLNIIAVGGTGSGKTSFLRALIFLVSQEERLGIVEDTQENIAPHHKRKVELEAPRGRSNGYMGQQQEITLPILIEEVLRKRIDRLTVGEIRKPSACAAFLDAMSTGHGGCLASLHASSSLDAIDRLTTLYARQASNISKEAIDSYIRSNLDLAVYLSRDVEKTDNNEWRVTRRIKEIMWIDPDKKEHLLMSHRIKTGYTYDEKAIKKFEDFISKLH</sequence>
<dbReference type="CDD" id="cd01130">
    <property type="entry name" value="VirB11-like_ATPase"/>
    <property type="match status" value="1"/>
</dbReference>
<organism evidence="3 4">
    <name type="scientific">Acetobacter malorum</name>
    <dbReference type="NCBI Taxonomy" id="178901"/>
    <lineage>
        <taxon>Bacteria</taxon>
        <taxon>Pseudomonadati</taxon>
        <taxon>Pseudomonadota</taxon>
        <taxon>Alphaproteobacteria</taxon>
        <taxon>Acetobacterales</taxon>
        <taxon>Acetobacteraceae</taxon>
        <taxon>Acetobacter</taxon>
    </lineage>
</organism>
<comment type="similarity">
    <text evidence="1">Belongs to the GSP E family.</text>
</comment>
<dbReference type="Gene3D" id="3.40.50.300">
    <property type="entry name" value="P-loop containing nucleotide triphosphate hydrolases"/>
    <property type="match status" value="1"/>
</dbReference>
<dbReference type="OrthoDB" id="9810761at2"/>
<dbReference type="Pfam" id="PF00437">
    <property type="entry name" value="T2SSE"/>
    <property type="match status" value="1"/>
</dbReference>
<dbReference type="InterPro" id="IPR027417">
    <property type="entry name" value="P-loop_NTPase"/>
</dbReference>
<gene>
    <name evidence="3" type="ORF">AD951_08470</name>
</gene>
<reference evidence="3 4" key="1">
    <citation type="submission" date="2015-06" db="EMBL/GenBank/DDBJ databases">
        <title>Improved classification and identification of acetic acid bacteria using matrix-assisted laser desorption/ionization time-of-flight mass spectrometry; Gluconobacter nephelii and Gluconobacter uchimurae are later heterotypic synonyms of Gluconobacter japonicus and Gluconobacter oxydans, respectively.</title>
        <authorList>
            <person name="Li L."/>
            <person name="Cleenwerck I."/>
            <person name="De Vuyst L."/>
            <person name="Vandamme P."/>
        </authorList>
    </citation>
    <scope>NUCLEOTIDE SEQUENCE [LARGE SCALE GENOMIC DNA]</scope>
    <source>
        <strain evidence="3 4">LMG 1699</strain>
    </source>
</reference>
<feature type="domain" description="Bacterial type II secretion system protein E" evidence="2">
    <location>
        <begin position="19"/>
        <end position="275"/>
    </location>
</feature>
<dbReference type="RefSeq" id="WP_061501133.1">
    <property type="nucleotide sequence ID" value="NZ_LHZX01000296.1"/>
</dbReference>
<dbReference type="EMBL" id="LHZX01000296">
    <property type="protein sequence ID" value="KXV69058.1"/>
    <property type="molecule type" value="Genomic_DNA"/>
</dbReference>
<dbReference type="Proteomes" id="UP000075377">
    <property type="component" value="Unassembled WGS sequence"/>
</dbReference>